<gene>
    <name evidence="2" type="ORF">M0812_16455</name>
    <name evidence="3" type="ORF">M0813_00098</name>
</gene>
<organism evidence="2 4">
    <name type="scientific">Anaeramoeba flamelloides</name>
    <dbReference type="NCBI Taxonomy" id="1746091"/>
    <lineage>
        <taxon>Eukaryota</taxon>
        <taxon>Metamonada</taxon>
        <taxon>Anaeramoebidae</taxon>
        <taxon>Anaeramoeba</taxon>
    </lineage>
</organism>
<dbReference type="Proteomes" id="UP001150062">
    <property type="component" value="Unassembled WGS sequence"/>
</dbReference>
<feature type="compositionally biased region" description="Basic and acidic residues" evidence="1">
    <location>
        <begin position="20"/>
        <end position="35"/>
    </location>
</feature>
<dbReference type="AlphaFoldDB" id="A0AAV7Z5C0"/>
<dbReference type="EMBL" id="JAOAOG010000103">
    <property type="protein sequence ID" value="KAJ6248940.1"/>
    <property type="molecule type" value="Genomic_DNA"/>
</dbReference>
<dbReference type="Proteomes" id="UP001146793">
    <property type="component" value="Unassembled WGS sequence"/>
</dbReference>
<reference evidence="2" key="2">
    <citation type="submission" date="2022-08" db="EMBL/GenBank/DDBJ databases">
        <title>Novel sulphate-reducing endosymbionts in the free-living metamonad Anaeramoeba.</title>
        <authorList>
            <person name="Jerlstrom-Hultqvist J."/>
            <person name="Cepicka I."/>
            <person name="Gallot-Lavallee L."/>
            <person name="Salas-Leiva D."/>
            <person name="Curtis B.A."/>
            <person name="Zahonova K."/>
            <person name="Pipaliya S."/>
            <person name="Dacks J."/>
            <person name="Roger A.J."/>
        </authorList>
    </citation>
    <scope>NUCLEOTIDE SEQUENCE</scope>
    <source>
        <strain evidence="2">Busselton2</strain>
    </source>
</reference>
<keyword evidence="5" id="KW-1185">Reference proteome</keyword>
<reference evidence="3" key="1">
    <citation type="submission" date="2022-08" db="EMBL/GenBank/DDBJ databases">
        <title>Novel sulfate-reducing endosymbionts in the free-living metamonad Anaeramoeba.</title>
        <authorList>
            <person name="Jerlstrom-Hultqvist J."/>
            <person name="Cepicka I."/>
            <person name="Gallot-Lavallee L."/>
            <person name="Salas-Leiva D."/>
            <person name="Curtis B.A."/>
            <person name="Zahonova K."/>
            <person name="Pipaliya S."/>
            <person name="Dacks J."/>
            <person name="Roger A.J."/>
        </authorList>
    </citation>
    <scope>NUCLEOTIDE SEQUENCE</scope>
    <source>
        <strain evidence="3">Schooner1</strain>
    </source>
</reference>
<evidence type="ECO:0000313" key="4">
    <source>
        <dbReference type="Proteomes" id="UP001146793"/>
    </source>
</evidence>
<comment type="caution">
    <text evidence="2">The sequence shown here is derived from an EMBL/GenBank/DDBJ whole genome shotgun (WGS) entry which is preliminary data.</text>
</comment>
<name>A0AAV7Z5C0_9EUKA</name>
<evidence type="ECO:0000313" key="3">
    <source>
        <dbReference type="EMBL" id="KAJ6248940.1"/>
    </source>
</evidence>
<sequence>MQQEKVTDQSEDITEQMIRSMKEQNETKPQRTKTQERKNFLLKQINQLENEIDTVEQYVLNSQTLNIELRKKELENNTNEKYLMELQKLKKKRDESILKSKKWMMYLVQNAKKAIDSETEKINEGYQKNVVFLTQLILTQFQEDFRTLTQTGKVDLTSFSKSWEETRIKKKEKNPITDTIDPLNSKKKLLDLQQLNKDENVSNNFGLMQKELSKEELQNILEETTNILTIDVKIVKKTLYYGNLVFKPQEYVYVHTQTENDKRFGALNQIKKNKIEILFPDKSKISILLSQLKTGKYSISKAFEEQN</sequence>
<evidence type="ECO:0000256" key="1">
    <source>
        <dbReference type="SAM" id="MobiDB-lite"/>
    </source>
</evidence>
<evidence type="ECO:0000313" key="2">
    <source>
        <dbReference type="EMBL" id="KAJ3437296.1"/>
    </source>
</evidence>
<protein>
    <submittedName>
        <fullName evidence="2">Uncharacterized protein</fullName>
    </submittedName>
</protein>
<proteinExistence type="predicted"/>
<evidence type="ECO:0000313" key="5">
    <source>
        <dbReference type="Proteomes" id="UP001150062"/>
    </source>
</evidence>
<accession>A0AAV7Z5C0</accession>
<dbReference type="EMBL" id="JANTQA010000033">
    <property type="protein sequence ID" value="KAJ3437296.1"/>
    <property type="molecule type" value="Genomic_DNA"/>
</dbReference>
<feature type="region of interest" description="Disordered" evidence="1">
    <location>
        <begin position="1"/>
        <end position="35"/>
    </location>
</feature>